<name>A0A9P4YSF4_9HYPO</name>
<accession>A0A9P4YSF4</accession>
<dbReference type="AlphaFoldDB" id="A0A9P4YSF4"/>
<evidence type="ECO:0000256" key="4">
    <source>
        <dbReference type="ARBA" id="ARBA00022964"/>
    </source>
</evidence>
<evidence type="ECO:0000259" key="7">
    <source>
        <dbReference type="Pfam" id="PF02668"/>
    </source>
</evidence>
<evidence type="ECO:0000256" key="1">
    <source>
        <dbReference type="ARBA" id="ARBA00001954"/>
    </source>
</evidence>
<comment type="similarity">
    <text evidence="2">Belongs to the TfdA dioxygenase family.</text>
</comment>
<proteinExistence type="inferred from homology"/>
<evidence type="ECO:0000256" key="6">
    <source>
        <dbReference type="ARBA" id="ARBA00023004"/>
    </source>
</evidence>
<comment type="caution">
    <text evidence="8">The sequence shown here is derived from an EMBL/GenBank/DDBJ whole genome shotgun (WGS) entry which is preliminary data.</text>
</comment>
<dbReference type="GO" id="GO:0046872">
    <property type="term" value="F:metal ion binding"/>
    <property type="evidence" value="ECO:0007669"/>
    <property type="project" value="UniProtKB-KW"/>
</dbReference>
<dbReference type="Proteomes" id="UP000749293">
    <property type="component" value="Unassembled WGS sequence"/>
</dbReference>
<evidence type="ECO:0000313" key="8">
    <source>
        <dbReference type="EMBL" id="KAF4122271.1"/>
    </source>
</evidence>
<gene>
    <name evidence="8" type="ORF">GMORB2_7263</name>
</gene>
<dbReference type="PANTHER" id="PTHR43779:SF2">
    <property type="entry name" value="ALPHA-KETOGLUTARATE-DEPENDENT XANTHINE DIOXYGENASE XAN1"/>
    <property type="match status" value="1"/>
</dbReference>
<dbReference type="Pfam" id="PF02668">
    <property type="entry name" value="TauD"/>
    <property type="match status" value="1"/>
</dbReference>
<comment type="cofactor">
    <cofactor evidence="1">
        <name>Fe(2+)</name>
        <dbReference type="ChEBI" id="CHEBI:29033"/>
    </cofactor>
</comment>
<reference evidence="8" key="1">
    <citation type="submission" date="2020-03" db="EMBL/GenBank/DDBJ databases">
        <title>Site-based positive gene gene selection in Geosmithia morbida across the United States reveals a broad range of putative effectors and factors for local host and environmental adapation.</title>
        <authorList>
            <person name="Onufrak A."/>
            <person name="Murdoch R.W."/>
            <person name="Gazis R."/>
            <person name="Huff M."/>
            <person name="Staton M."/>
            <person name="Klingeman W."/>
            <person name="Hadziabdic D."/>
        </authorList>
    </citation>
    <scope>NUCLEOTIDE SEQUENCE</scope>
    <source>
        <strain evidence="8">1262</strain>
    </source>
</reference>
<sequence>MPHSTSSIEVVSFPSSERNGTLLGAEVRLNGVDLSNLSADDCSALRDGLYQHSVLVIRKAGVDNGTILTKLCRIFDNDATDSHSAGRTAVKEESNILSRNKAARLLEAPDVVVIGNGVHDGYRGMKELRLRHVSQAEFHADPLTPEEVQQGQTRFYRWHIDAPLYEHNPGKVTIISCRETPSHLPDQTLIFENGKKKTVAAGGTAFVSGARAFSLLTPEEKEWAMNTAVQYAPRAYNWIADCKATSDGLTIVSQGKETPFDYLEPWTWDKVHRYPLVLRNPGLPNRPHMIALGCCIYQLVTTDPKTGKETKIEDFVEARAKIHSLMKKAMSPEYVYVHRYEPDDLVIWHNRGVWHSVTGELGESKRLMWQAAQGSTESPVAARWDEVDVGGSSWL</sequence>
<dbReference type="InterPro" id="IPR051178">
    <property type="entry name" value="TfdA_dioxygenase"/>
</dbReference>
<keyword evidence="4 8" id="KW-0223">Dioxygenase</keyword>
<dbReference type="Gene3D" id="3.60.130.10">
    <property type="entry name" value="Clavaminate synthase-like"/>
    <property type="match status" value="1"/>
</dbReference>
<dbReference type="OrthoDB" id="93019at2759"/>
<feature type="domain" description="TauD/TfdA-like" evidence="7">
    <location>
        <begin position="23"/>
        <end position="371"/>
    </location>
</feature>
<organism evidence="8 9">
    <name type="scientific">Geosmithia morbida</name>
    <dbReference type="NCBI Taxonomy" id="1094350"/>
    <lineage>
        <taxon>Eukaryota</taxon>
        <taxon>Fungi</taxon>
        <taxon>Dikarya</taxon>
        <taxon>Ascomycota</taxon>
        <taxon>Pezizomycotina</taxon>
        <taxon>Sordariomycetes</taxon>
        <taxon>Hypocreomycetidae</taxon>
        <taxon>Hypocreales</taxon>
        <taxon>Bionectriaceae</taxon>
        <taxon>Geosmithia</taxon>
    </lineage>
</organism>
<evidence type="ECO:0000313" key="9">
    <source>
        <dbReference type="Proteomes" id="UP000749293"/>
    </source>
</evidence>
<evidence type="ECO:0000256" key="3">
    <source>
        <dbReference type="ARBA" id="ARBA00022723"/>
    </source>
</evidence>
<dbReference type="GO" id="GO:0051213">
    <property type="term" value="F:dioxygenase activity"/>
    <property type="evidence" value="ECO:0007669"/>
    <property type="project" value="UniProtKB-KW"/>
</dbReference>
<evidence type="ECO:0000256" key="2">
    <source>
        <dbReference type="ARBA" id="ARBA00005896"/>
    </source>
</evidence>
<evidence type="ECO:0000256" key="5">
    <source>
        <dbReference type="ARBA" id="ARBA00023002"/>
    </source>
</evidence>
<keyword evidence="5" id="KW-0560">Oxidoreductase</keyword>
<protein>
    <submittedName>
        <fullName evidence="8">Taurine catabolism dioxygenase TauD, TfdA family</fullName>
    </submittedName>
</protein>
<keyword evidence="3" id="KW-0479">Metal-binding</keyword>
<dbReference type="RefSeq" id="XP_035320923.1">
    <property type="nucleotide sequence ID" value="XM_035469228.1"/>
</dbReference>
<dbReference type="GeneID" id="55973486"/>
<keyword evidence="9" id="KW-1185">Reference proteome</keyword>
<dbReference type="InterPro" id="IPR003819">
    <property type="entry name" value="TauD/TfdA-like"/>
</dbReference>
<keyword evidence="6" id="KW-0408">Iron</keyword>
<dbReference type="SUPFAM" id="SSF51197">
    <property type="entry name" value="Clavaminate synthase-like"/>
    <property type="match status" value="1"/>
</dbReference>
<dbReference type="EMBL" id="JAANYQ010000009">
    <property type="protein sequence ID" value="KAF4122271.1"/>
    <property type="molecule type" value="Genomic_DNA"/>
</dbReference>
<dbReference type="InterPro" id="IPR042098">
    <property type="entry name" value="TauD-like_sf"/>
</dbReference>
<dbReference type="PANTHER" id="PTHR43779">
    <property type="entry name" value="DIOXYGENASE RV0097-RELATED"/>
    <property type="match status" value="1"/>
</dbReference>